<dbReference type="InterPro" id="IPR014121">
    <property type="entry name" value="TraN_Ftype"/>
</dbReference>
<accession>A0A1J5R4N0</accession>
<evidence type="ECO:0000256" key="1">
    <source>
        <dbReference type="SAM" id="MobiDB-lite"/>
    </source>
</evidence>
<dbReference type="Pfam" id="PF06986">
    <property type="entry name" value="F_T4SS_TraN"/>
    <property type="match status" value="2"/>
</dbReference>
<dbReference type="AlphaFoldDB" id="A0A1J5R4N0"/>
<dbReference type="Gene3D" id="2.60.120.260">
    <property type="entry name" value="Galactose-binding domain-like"/>
    <property type="match status" value="1"/>
</dbReference>
<protein>
    <submittedName>
        <fullName evidence="2">Conjugal transfer mating pair stabilization protein TraN</fullName>
    </submittedName>
</protein>
<evidence type="ECO:0000313" key="2">
    <source>
        <dbReference type="EMBL" id="OIQ86940.1"/>
    </source>
</evidence>
<feature type="compositionally biased region" description="Low complexity" evidence="1">
    <location>
        <begin position="532"/>
        <end position="545"/>
    </location>
</feature>
<gene>
    <name evidence="2" type="ORF">GALL_311990</name>
</gene>
<name>A0A1J5R4N0_9ZZZZ</name>
<sequence length="967" mass="99857">MMPPPRKRKRIAAGLMSAWMAVSPILSSTTAERLLVISLGPMLYLLHQQQAVADAFDSAANAGQSLGSMLLGGAQATASKGQGASNVNSFLAAPPGQQAQLQSLYTPGGVGTADGLPLSAAAAGQRAVMTDPLCQQPNWNSAFPAFTSNVPAALASMKSVCDATMQAFLGSTGLLGPAYVGASQAAQKAVSAYRQAEQLVIQSQKNLAMECQVTPSCNLVTADQVSAMTSTWVALAQQTAQACTALSPIATAANIGPQTTTISNLATALTNLNANDQTTKQVASSCGYGYAYWENTNGGQTTIDSYSSNNPTLAFENNPANQQLINALMPFVTGNPQVFAQVYGNCNSSSTAYANANTTSTLPGATTITSTPDPNPAPGCVEPLSAYLSSNWITWFPDPGAQWIFGDAAGCVANGGAPTGESNTLYYSYESPYSTATAVSLYLAADDLATVQINGSTVATYNDGGTTGASTYPSTGGVVEAQVTLQPGVNMIAMTVTNGSGPAAGILSLMNNGSVLLDTNGSWKYETQPVGSTSTTTQAPSQTVTGATPSAQATSTNCSAAVRCMGTECHDILQTQDLSFNQAATALAALQQMQQNMSCAPGTSVAMGNCQPIIFQGTSNTCRTFIGSGWLTNNCCNLPMPTPVLADALKAAYDSYSVATNPMVEAHILTMVQGTWTEGAYSALSSDASAAWDIVDSPFKGMSETWLNPVGINGPSSASQLGNLIGSVPNPFTAVQNMMLGAMEKVADAVIEQIYGKAAAGIEHALFGAASSGAQQMAGGAYSGPVLGSGGTTPTTALSSGLLGDIMLAYAIYQIVVLIGHLLTQCKNEEYQLQNSKNLKECHAVGNYCSNSFLGVCLETTYSYCCYASPLDRIIAEQIRDSQQNIAGGYGSSQSPQCSGFTPAQLGQVDWSKVNLSEWMALLQQGGLIANTNTQAAGVYPTNVISHPSGLVGKSGFPAPLDTFQQP</sequence>
<reference evidence="2" key="1">
    <citation type="submission" date="2016-10" db="EMBL/GenBank/DDBJ databases">
        <title>Sequence of Gallionella enrichment culture.</title>
        <authorList>
            <person name="Poehlein A."/>
            <person name="Muehling M."/>
            <person name="Daniel R."/>
        </authorList>
    </citation>
    <scope>NUCLEOTIDE SEQUENCE</scope>
</reference>
<proteinExistence type="predicted"/>
<dbReference type="EMBL" id="MLJW01000450">
    <property type="protein sequence ID" value="OIQ86940.1"/>
    <property type="molecule type" value="Genomic_DNA"/>
</dbReference>
<feature type="region of interest" description="Disordered" evidence="1">
    <location>
        <begin position="527"/>
        <end position="551"/>
    </location>
</feature>
<organism evidence="2">
    <name type="scientific">mine drainage metagenome</name>
    <dbReference type="NCBI Taxonomy" id="410659"/>
    <lineage>
        <taxon>unclassified sequences</taxon>
        <taxon>metagenomes</taxon>
        <taxon>ecological metagenomes</taxon>
    </lineage>
</organism>
<comment type="caution">
    <text evidence="2">The sequence shown here is derived from an EMBL/GenBank/DDBJ whole genome shotgun (WGS) entry which is preliminary data.</text>
</comment>